<comment type="caution">
    <text evidence="1">The sequence shown here is derived from an EMBL/GenBank/DDBJ whole genome shotgun (WGS) entry which is preliminary data.</text>
</comment>
<dbReference type="Proteomes" id="UP001165080">
    <property type="component" value="Unassembled WGS sequence"/>
</dbReference>
<evidence type="ECO:0000313" key="2">
    <source>
        <dbReference type="Proteomes" id="UP001165080"/>
    </source>
</evidence>
<dbReference type="EMBL" id="BRXU01000006">
    <property type="protein sequence ID" value="GLC52493.1"/>
    <property type="molecule type" value="Genomic_DNA"/>
</dbReference>
<evidence type="ECO:0000313" key="1">
    <source>
        <dbReference type="EMBL" id="GLC52493.1"/>
    </source>
</evidence>
<protein>
    <submittedName>
        <fullName evidence="1">Uncharacterized protein</fullName>
    </submittedName>
</protein>
<sequence>MEPEIAVVADYVAEGVSIAFDEDLYDEEVEEEATKSSLSFLHINRQQRTRKGDMAMASASLSDNGFASRLKHWGWIRIVNQTNEPLVVYYRPTPFRGLQSASLHVSVAGAVDVGAEFNMAELNGPYLTSSIVIGPPERGAPPQKPAGKIAVLGNTYVSIRRGAEPDPAKWHWDGTNMLARRGQVITVKGDWTEPLHQTNGIVDGAAGLA</sequence>
<keyword evidence="2" id="KW-1185">Reference proteome</keyword>
<accession>A0A9W6BIL8</accession>
<reference evidence="1 2" key="1">
    <citation type="journal article" date="2023" name="Commun. Biol.">
        <title>Reorganization of the ancestral sex-determining regions during the evolution of trioecy in Pleodorina starrii.</title>
        <authorList>
            <person name="Takahashi K."/>
            <person name="Suzuki S."/>
            <person name="Kawai-Toyooka H."/>
            <person name="Yamamoto K."/>
            <person name="Hamaji T."/>
            <person name="Ootsuki R."/>
            <person name="Yamaguchi H."/>
            <person name="Kawachi M."/>
            <person name="Higashiyama T."/>
            <person name="Nozaki H."/>
        </authorList>
    </citation>
    <scope>NUCLEOTIDE SEQUENCE [LARGE SCALE GENOMIC DNA]</scope>
    <source>
        <strain evidence="1 2">NIES-4479</strain>
    </source>
</reference>
<name>A0A9W6BIL8_9CHLO</name>
<organism evidence="1 2">
    <name type="scientific">Pleodorina starrii</name>
    <dbReference type="NCBI Taxonomy" id="330485"/>
    <lineage>
        <taxon>Eukaryota</taxon>
        <taxon>Viridiplantae</taxon>
        <taxon>Chlorophyta</taxon>
        <taxon>core chlorophytes</taxon>
        <taxon>Chlorophyceae</taxon>
        <taxon>CS clade</taxon>
        <taxon>Chlamydomonadales</taxon>
        <taxon>Volvocaceae</taxon>
        <taxon>Pleodorina</taxon>
    </lineage>
</organism>
<dbReference type="AlphaFoldDB" id="A0A9W6BIL8"/>
<proteinExistence type="predicted"/>
<gene>
    <name evidence="1" type="primary">PLEST003335</name>
    <name evidence="1" type="ORF">PLESTB_000635900</name>
</gene>